<evidence type="ECO:0000313" key="1">
    <source>
        <dbReference type="EMBL" id="UYV79798.1"/>
    </source>
</evidence>
<keyword evidence="2" id="KW-1185">Reference proteome</keyword>
<dbReference type="EMBL" id="CP092880">
    <property type="protein sequence ID" value="UYV79798.1"/>
    <property type="molecule type" value="Genomic_DNA"/>
</dbReference>
<accession>A0ABY6LIU8</accession>
<gene>
    <name evidence="1" type="ORF">LAZ67_18000686</name>
</gene>
<protein>
    <submittedName>
        <fullName evidence="1">Uncharacterized protein</fullName>
    </submittedName>
</protein>
<organism evidence="1 2">
    <name type="scientific">Cordylochernes scorpioides</name>
    <dbReference type="NCBI Taxonomy" id="51811"/>
    <lineage>
        <taxon>Eukaryota</taxon>
        <taxon>Metazoa</taxon>
        <taxon>Ecdysozoa</taxon>
        <taxon>Arthropoda</taxon>
        <taxon>Chelicerata</taxon>
        <taxon>Arachnida</taxon>
        <taxon>Pseudoscorpiones</taxon>
        <taxon>Cheliferoidea</taxon>
        <taxon>Chernetidae</taxon>
        <taxon>Cordylochernes</taxon>
    </lineage>
</organism>
<name>A0ABY6LIU8_9ARAC</name>
<proteinExistence type="predicted"/>
<dbReference type="Proteomes" id="UP001235939">
    <property type="component" value="Chromosome 18"/>
</dbReference>
<sequence>MLYEFSRVAGSNSGVLRPYNRAQPACHLRTLANFGSNHIVHCTITARNAVVSQASNLMGLLERAIAFLFTRGLVLVSRARAVNSLILGFILQHLHGYVLPEIGRRASREERTDRVSEVASSS</sequence>
<reference evidence="1 2" key="1">
    <citation type="submission" date="2022-01" db="EMBL/GenBank/DDBJ databases">
        <title>A chromosomal length assembly of Cordylochernes scorpioides.</title>
        <authorList>
            <person name="Zeh D."/>
            <person name="Zeh J."/>
        </authorList>
    </citation>
    <scope>NUCLEOTIDE SEQUENCE [LARGE SCALE GENOMIC DNA]</scope>
    <source>
        <strain evidence="1">IN4F17</strain>
        <tissue evidence="1">Whole Body</tissue>
    </source>
</reference>
<evidence type="ECO:0000313" key="2">
    <source>
        <dbReference type="Proteomes" id="UP001235939"/>
    </source>
</evidence>